<reference evidence="2" key="1">
    <citation type="submission" date="2022-11" db="UniProtKB">
        <authorList>
            <consortium name="WormBaseParasite"/>
        </authorList>
    </citation>
    <scope>IDENTIFICATION</scope>
</reference>
<dbReference type="WBParaSite" id="PS1159_v2.g16645.t1">
    <property type="protein sequence ID" value="PS1159_v2.g16645.t1"/>
    <property type="gene ID" value="PS1159_v2.g16645"/>
</dbReference>
<name>A0AC35FEB3_9BILA</name>
<protein>
    <submittedName>
        <fullName evidence="2">Uncharacterized protein</fullName>
    </submittedName>
</protein>
<dbReference type="Proteomes" id="UP000887580">
    <property type="component" value="Unplaced"/>
</dbReference>
<proteinExistence type="predicted"/>
<sequence>MSAEALWYHHFKKICLSLARARVKPIETNDVQQRLSLSKQLLTYNGKQMVFTLAEEREMYFNELNNRWN</sequence>
<accession>A0AC35FEB3</accession>
<evidence type="ECO:0000313" key="2">
    <source>
        <dbReference type="WBParaSite" id="PS1159_v2.g16645.t1"/>
    </source>
</evidence>
<evidence type="ECO:0000313" key="1">
    <source>
        <dbReference type="Proteomes" id="UP000887580"/>
    </source>
</evidence>
<organism evidence="1 2">
    <name type="scientific">Panagrolaimus sp. PS1159</name>
    <dbReference type="NCBI Taxonomy" id="55785"/>
    <lineage>
        <taxon>Eukaryota</taxon>
        <taxon>Metazoa</taxon>
        <taxon>Ecdysozoa</taxon>
        <taxon>Nematoda</taxon>
        <taxon>Chromadorea</taxon>
        <taxon>Rhabditida</taxon>
        <taxon>Tylenchina</taxon>
        <taxon>Panagrolaimomorpha</taxon>
        <taxon>Panagrolaimoidea</taxon>
        <taxon>Panagrolaimidae</taxon>
        <taxon>Panagrolaimus</taxon>
    </lineage>
</organism>